<protein>
    <recommendedName>
        <fullName evidence="3">TERF1-interacting nuclear factor 2 N-terminal domain-containing protein</fullName>
    </recommendedName>
</protein>
<feature type="domain" description="TERF1-interacting nuclear factor 2 N-terminal" evidence="3">
    <location>
        <begin position="21"/>
        <end position="91"/>
    </location>
</feature>
<name>A0A8B9VP66_9AVES</name>
<dbReference type="GO" id="GO:1904356">
    <property type="term" value="P:regulation of telomere maintenance via telomere lengthening"/>
    <property type="evidence" value="ECO:0007669"/>
    <property type="project" value="TreeGrafter"/>
</dbReference>
<reference evidence="4" key="2">
    <citation type="submission" date="2025-09" db="UniProtKB">
        <authorList>
            <consortium name="Ensembl"/>
        </authorList>
    </citation>
    <scope>IDENTIFICATION</scope>
</reference>
<feature type="signal peptide" evidence="2">
    <location>
        <begin position="1"/>
        <end position="26"/>
    </location>
</feature>
<proteinExistence type="predicted"/>
<evidence type="ECO:0000313" key="5">
    <source>
        <dbReference type="Proteomes" id="UP000694549"/>
    </source>
</evidence>
<feature type="chain" id="PRO_5034911497" description="TERF1-interacting nuclear factor 2 N-terminal domain-containing protein" evidence="2">
    <location>
        <begin position="27"/>
        <end position="124"/>
    </location>
</feature>
<keyword evidence="2" id="KW-0732">Signal</keyword>
<dbReference type="Ensembl" id="ENSAZOT00000027078.1">
    <property type="protein sequence ID" value="ENSAZOP00000025243.1"/>
    <property type="gene ID" value="ENSAZOG00000016193.1"/>
</dbReference>
<feature type="region of interest" description="Disordered" evidence="1">
    <location>
        <begin position="98"/>
        <end position="124"/>
    </location>
</feature>
<dbReference type="PANTHER" id="PTHR15512:SF0">
    <property type="entry name" value="TERF1-INTERACTING NUCLEAR FACTOR 2"/>
    <property type="match status" value="1"/>
</dbReference>
<sequence>GARRWWAGPWVPLRLALAGAWHALRGRSLGQFPRVLRVLEAVGRAAPAALHFRHWARLRLGLQAAVVVRMLQEGQPDGRILDAIDSFFPEGDGAALAAYGHPVGTEGDPWGGPGGGQGHPLVPT</sequence>
<dbReference type="PANTHER" id="PTHR15512">
    <property type="entry name" value="TERF1-INTERACTING NUCLEAR FACTOR 2"/>
    <property type="match status" value="1"/>
</dbReference>
<dbReference type="Proteomes" id="UP000694549">
    <property type="component" value="Unplaced"/>
</dbReference>
<feature type="compositionally biased region" description="Gly residues" evidence="1">
    <location>
        <begin position="109"/>
        <end position="118"/>
    </location>
</feature>
<reference evidence="4" key="1">
    <citation type="submission" date="2025-08" db="UniProtKB">
        <authorList>
            <consortium name="Ensembl"/>
        </authorList>
    </citation>
    <scope>IDENTIFICATION</scope>
</reference>
<dbReference type="Pfam" id="PF14973">
    <property type="entry name" value="TINF2_N"/>
    <property type="match status" value="1"/>
</dbReference>
<accession>A0A8B9VP66</accession>
<evidence type="ECO:0000259" key="3">
    <source>
        <dbReference type="Pfam" id="PF14973"/>
    </source>
</evidence>
<dbReference type="GO" id="GO:0042162">
    <property type="term" value="F:telomeric DNA binding"/>
    <property type="evidence" value="ECO:0007669"/>
    <property type="project" value="TreeGrafter"/>
</dbReference>
<dbReference type="InterPro" id="IPR029400">
    <property type="entry name" value="TINF2_N"/>
</dbReference>
<organism evidence="4 5">
    <name type="scientific">Anas zonorhyncha</name>
    <name type="common">Eastern spot-billed duck</name>
    <dbReference type="NCBI Taxonomy" id="75864"/>
    <lineage>
        <taxon>Eukaryota</taxon>
        <taxon>Metazoa</taxon>
        <taxon>Chordata</taxon>
        <taxon>Craniata</taxon>
        <taxon>Vertebrata</taxon>
        <taxon>Euteleostomi</taxon>
        <taxon>Archelosauria</taxon>
        <taxon>Archosauria</taxon>
        <taxon>Dinosauria</taxon>
        <taxon>Saurischia</taxon>
        <taxon>Theropoda</taxon>
        <taxon>Coelurosauria</taxon>
        <taxon>Aves</taxon>
        <taxon>Neognathae</taxon>
        <taxon>Galloanserae</taxon>
        <taxon>Anseriformes</taxon>
        <taxon>Anatidae</taxon>
        <taxon>Anatinae</taxon>
        <taxon>Anas</taxon>
    </lineage>
</organism>
<evidence type="ECO:0000256" key="1">
    <source>
        <dbReference type="SAM" id="MobiDB-lite"/>
    </source>
</evidence>
<evidence type="ECO:0000256" key="2">
    <source>
        <dbReference type="SAM" id="SignalP"/>
    </source>
</evidence>
<keyword evidence="5" id="KW-1185">Reference proteome</keyword>
<dbReference type="GO" id="GO:0016233">
    <property type="term" value="P:telomere capping"/>
    <property type="evidence" value="ECO:0007669"/>
    <property type="project" value="InterPro"/>
</dbReference>
<dbReference type="AlphaFoldDB" id="A0A8B9VP66"/>
<dbReference type="InterPro" id="IPR039098">
    <property type="entry name" value="TINF2"/>
</dbReference>
<dbReference type="GO" id="GO:0070187">
    <property type="term" value="C:shelterin complex"/>
    <property type="evidence" value="ECO:0007669"/>
    <property type="project" value="InterPro"/>
</dbReference>
<evidence type="ECO:0000313" key="4">
    <source>
        <dbReference type="Ensembl" id="ENSAZOP00000025243.1"/>
    </source>
</evidence>